<evidence type="ECO:0000313" key="2">
    <source>
        <dbReference type="Proteomes" id="UP000053244"/>
    </source>
</evidence>
<sequence length="187" mass="20000">MALKIAFGHRVDGVGSGGNAEGFGHRDDDASFNERAQAALFGDRVADRVVVAVAEQGGEDVIGDADMIGKQECLTEETVSVDLVVPQDRRPVVRLETQVGQRLHDGNGEIGGTLGEGIAVMFGVIEDFEAVFAEDRQRLCAEPWRVEECLNGRINLDWAALGTADRYDKGDAGARLPQRVAGHAGGR</sequence>
<name>A0A0X3VCK8_9ACTN</name>
<reference evidence="1 2" key="1">
    <citation type="submission" date="2015-10" db="EMBL/GenBank/DDBJ databases">
        <authorList>
            <person name="Gilbert D.G."/>
        </authorList>
    </citation>
    <scope>NUCLEOTIDE SEQUENCE [LARGE SCALE GENOMIC DNA]</scope>
    <source>
        <strain evidence="1 2">NRRL B-16712</strain>
    </source>
</reference>
<protein>
    <submittedName>
        <fullName evidence="1">Uncharacterized protein</fullName>
    </submittedName>
</protein>
<dbReference type="EMBL" id="LLZH01000007">
    <property type="protein sequence ID" value="KUL42002.1"/>
    <property type="molecule type" value="Genomic_DNA"/>
</dbReference>
<evidence type="ECO:0000313" key="1">
    <source>
        <dbReference type="EMBL" id="KUL42002.1"/>
    </source>
</evidence>
<keyword evidence="2" id="KW-1185">Reference proteome</keyword>
<proteinExistence type="predicted"/>
<organism evidence="1 2">
    <name type="scientific">Actinoplanes awajinensis subsp. mycoplanecinus</name>
    <dbReference type="NCBI Taxonomy" id="135947"/>
    <lineage>
        <taxon>Bacteria</taxon>
        <taxon>Bacillati</taxon>
        <taxon>Actinomycetota</taxon>
        <taxon>Actinomycetes</taxon>
        <taxon>Micromonosporales</taxon>
        <taxon>Micromonosporaceae</taxon>
        <taxon>Actinoplanes</taxon>
    </lineage>
</organism>
<dbReference type="AlphaFoldDB" id="A0A0X3VCK8"/>
<dbReference type="Proteomes" id="UP000053244">
    <property type="component" value="Unassembled WGS sequence"/>
</dbReference>
<accession>A0A0X3VCK8</accession>
<comment type="caution">
    <text evidence="1">The sequence shown here is derived from an EMBL/GenBank/DDBJ whole genome shotgun (WGS) entry which is preliminary data.</text>
</comment>
<gene>
    <name evidence="1" type="ORF">ADL15_02700</name>
</gene>